<dbReference type="Proteomes" id="UP000619078">
    <property type="component" value="Unassembled WGS sequence"/>
</dbReference>
<dbReference type="PROSITE" id="PS51819">
    <property type="entry name" value="VOC"/>
    <property type="match status" value="1"/>
</dbReference>
<evidence type="ECO:0000313" key="2">
    <source>
        <dbReference type="EMBL" id="MBD1391967.1"/>
    </source>
</evidence>
<dbReference type="EMBL" id="JACWMX010000001">
    <property type="protein sequence ID" value="MBD1391967.1"/>
    <property type="molecule type" value="Genomic_DNA"/>
</dbReference>
<dbReference type="SUPFAM" id="SSF54593">
    <property type="entry name" value="Glyoxalase/Bleomycin resistance protein/Dihydroxybiphenyl dioxygenase"/>
    <property type="match status" value="1"/>
</dbReference>
<proteinExistence type="predicted"/>
<feature type="domain" description="VOC" evidence="1">
    <location>
        <begin position="1"/>
        <end position="127"/>
    </location>
</feature>
<dbReference type="PANTHER" id="PTHR36437">
    <property type="entry name" value="GLYOXALASE/BLEOMYCIN RESISTANCE PROTEIN/DIOXYGENASE"/>
    <property type="match status" value="1"/>
</dbReference>
<protein>
    <submittedName>
        <fullName evidence="2">VOC family protein</fullName>
    </submittedName>
</protein>
<dbReference type="PANTHER" id="PTHR36437:SF2">
    <property type="entry name" value="GLYOXALASE_BLEOMYCIN RESISTANCE PROTEIN_DIOXYGENASE"/>
    <property type="match status" value="1"/>
</dbReference>
<dbReference type="Pfam" id="PF00903">
    <property type="entry name" value="Glyoxalase"/>
    <property type="match status" value="1"/>
</dbReference>
<accession>A0A926NN64</accession>
<gene>
    <name evidence="2" type="ORF">IDJ76_02530</name>
</gene>
<name>A0A926NN64_9SPHI</name>
<dbReference type="InterPro" id="IPR037523">
    <property type="entry name" value="VOC_core"/>
</dbReference>
<dbReference type="AlphaFoldDB" id="A0A926NN64"/>
<evidence type="ECO:0000259" key="1">
    <source>
        <dbReference type="PROSITE" id="PS51819"/>
    </source>
</evidence>
<dbReference type="Gene3D" id="3.10.180.10">
    <property type="entry name" value="2,3-Dihydroxybiphenyl 1,2-Dioxygenase, domain 1"/>
    <property type="match status" value="1"/>
</dbReference>
<dbReference type="InterPro" id="IPR029068">
    <property type="entry name" value="Glyas_Bleomycin-R_OHBP_Dase"/>
</dbReference>
<sequence>MKITVTSIFVDNQEKALQFYTEILGFVIKNNIPMGEFKWLTVVSSEVQDGVELLLEPNNNPAALAFQTAIREQGIPVTMFYVTDIDTEYARLISAGVTFKMPPTLAGPVKIAVFDDTCGNWIQIYQMV</sequence>
<dbReference type="InterPro" id="IPR004360">
    <property type="entry name" value="Glyas_Fos-R_dOase_dom"/>
</dbReference>
<keyword evidence="3" id="KW-1185">Reference proteome</keyword>
<reference evidence="2" key="1">
    <citation type="submission" date="2020-09" db="EMBL/GenBank/DDBJ databases">
        <title>Novel species of Mucilaginibacter isolated from a glacier on the Tibetan Plateau.</title>
        <authorList>
            <person name="Liu Q."/>
            <person name="Xin Y.-H."/>
        </authorList>
    </citation>
    <scope>NUCLEOTIDE SEQUENCE</scope>
    <source>
        <strain evidence="2">ZB1P21</strain>
    </source>
</reference>
<comment type="caution">
    <text evidence="2">The sequence shown here is derived from an EMBL/GenBank/DDBJ whole genome shotgun (WGS) entry which is preliminary data.</text>
</comment>
<dbReference type="CDD" id="cd07263">
    <property type="entry name" value="VOC_like"/>
    <property type="match status" value="1"/>
</dbReference>
<organism evidence="2 3">
    <name type="scientific">Mucilaginibacter glaciei</name>
    <dbReference type="NCBI Taxonomy" id="2772109"/>
    <lineage>
        <taxon>Bacteria</taxon>
        <taxon>Pseudomonadati</taxon>
        <taxon>Bacteroidota</taxon>
        <taxon>Sphingobacteriia</taxon>
        <taxon>Sphingobacteriales</taxon>
        <taxon>Sphingobacteriaceae</taxon>
        <taxon>Mucilaginibacter</taxon>
    </lineage>
</organism>
<dbReference type="RefSeq" id="WP_191160400.1">
    <property type="nucleotide sequence ID" value="NZ_JACWMX010000001.1"/>
</dbReference>
<evidence type="ECO:0000313" key="3">
    <source>
        <dbReference type="Proteomes" id="UP000619078"/>
    </source>
</evidence>